<name>A0A7X6IA21_9BACT</name>
<dbReference type="InterPro" id="IPR029021">
    <property type="entry name" value="Prot-tyrosine_phosphatase-like"/>
</dbReference>
<dbReference type="Proteomes" id="UP000534783">
    <property type="component" value="Unassembled WGS sequence"/>
</dbReference>
<dbReference type="EMBL" id="VTOW01000001">
    <property type="protein sequence ID" value="NKE70088.1"/>
    <property type="molecule type" value="Genomic_DNA"/>
</dbReference>
<evidence type="ECO:0000313" key="3">
    <source>
        <dbReference type="Proteomes" id="UP000534783"/>
    </source>
</evidence>
<evidence type="ECO:0000256" key="1">
    <source>
        <dbReference type="SAM" id="MobiDB-lite"/>
    </source>
</evidence>
<dbReference type="Gene3D" id="3.90.190.10">
    <property type="entry name" value="Protein tyrosine phosphatase superfamily"/>
    <property type="match status" value="1"/>
</dbReference>
<reference evidence="2 3" key="1">
    <citation type="journal article" date="2020" name="Nature">
        <title>Bacterial chemolithoautotrophy via manganese oxidation.</title>
        <authorList>
            <person name="Yu H."/>
            <person name="Leadbetter J.R."/>
        </authorList>
    </citation>
    <scope>NUCLEOTIDE SEQUENCE [LARGE SCALE GENOMIC DNA]</scope>
    <source>
        <strain evidence="2 3">Mn-1</strain>
    </source>
</reference>
<keyword evidence="3" id="KW-1185">Reference proteome</keyword>
<organism evidence="2 3">
    <name type="scientific">Candidatus Manganitrophus noduliformans</name>
    <dbReference type="NCBI Taxonomy" id="2606439"/>
    <lineage>
        <taxon>Bacteria</taxon>
        <taxon>Pseudomonadati</taxon>
        <taxon>Nitrospirota</taxon>
        <taxon>Nitrospiria</taxon>
        <taxon>Candidatus Troglogloeales</taxon>
        <taxon>Candidatus Manganitrophaceae</taxon>
        <taxon>Candidatus Manganitrophus</taxon>
    </lineage>
</organism>
<feature type="region of interest" description="Disordered" evidence="1">
    <location>
        <begin position="145"/>
        <end position="172"/>
    </location>
</feature>
<gene>
    <name evidence="2" type="ORF">MNODULE_04930</name>
</gene>
<comment type="caution">
    <text evidence="2">The sequence shown here is derived from an EMBL/GenBank/DDBJ whole genome shotgun (WGS) entry which is preliminary data.</text>
</comment>
<protein>
    <submittedName>
        <fullName evidence="2">Uncharacterized protein</fullName>
    </submittedName>
</protein>
<sequence length="172" mass="19284">MEIRKINEEVAFSGRLTAEELSALPRQGYRMLTEAALPEEIQEGERHKAKQAGLRYVEIPVNPHAWSEASFLLLEQLLFPQKSRPALICSPRGRRAGVLALVWDAIQRARTVEETEATAGQFGLSLPETAKEYLRKNSPAYEIQPKAPFPEALPFPEDDEVLPGDFHRPPGV</sequence>
<proteinExistence type="predicted"/>
<accession>A0A7X6IA21</accession>
<dbReference type="AlphaFoldDB" id="A0A7X6IA21"/>
<dbReference type="RefSeq" id="WP_168058354.1">
    <property type="nucleotide sequence ID" value="NZ_VTOW01000001.1"/>
</dbReference>
<evidence type="ECO:0000313" key="2">
    <source>
        <dbReference type="EMBL" id="NKE70088.1"/>
    </source>
</evidence>